<dbReference type="InterPro" id="IPR029384">
    <property type="entry name" value="Speriolin_C"/>
</dbReference>
<dbReference type="PANTHER" id="PTHR22192:SF16">
    <property type="entry name" value="SPERIOLIN"/>
    <property type="match status" value="1"/>
</dbReference>
<comment type="caution">
    <text evidence="5">The sequence shown here is derived from an EMBL/GenBank/DDBJ whole genome shotgun (WGS) entry which is preliminary data.</text>
</comment>
<dbReference type="PANTHER" id="PTHR22192">
    <property type="entry name" value="SPERIOLIN"/>
    <property type="match status" value="1"/>
</dbReference>
<dbReference type="Pfam" id="PF15059">
    <property type="entry name" value="Speriolin_C"/>
    <property type="match status" value="1"/>
</dbReference>
<feature type="domain" description="Speriolin N-terminal" evidence="3">
    <location>
        <begin position="1"/>
        <end position="250"/>
    </location>
</feature>
<evidence type="ECO:0000313" key="6">
    <source>
        <dbReference type="Proteomes" id="UP000326062"/>
    </source>
</evidence>
<evidence type="ECO:0008006" key="7">
    <source>
        <dbReference type="Google" id="ProtNLM"/>
    </source>
</evidence>
<sequence length="608" mass="64030">MSLLTNYEGLRHQIERLVRENEELKKLVRLIRENYELKSAIKTQAGGLGISGLSSGLGEAAASASPHQVNNGIHVSFSVLVSSGYIPRSVFLPPSPAAANEPVLEEVGIVALAPLADVLNSPQPSPVAGPIVSPLAGPLNTLLPSPGPISQSSPLTSLLSSHLASPLVVPQVGTPTNSLGLPSTGSLTPRSPLASPLAVSQNSPLMPPVTGSGVLSLSSPLLTSTAAPLGVSQNVVANPMNNLVLSEAPRVRLAESLRGYPPGPHPLAGGGPTATSKVPLSTEHPQPTQEPGPLGMTFVGAPIQTSTPVGALGTPGPMTAFSYGTSDAQTQPGGPQGQVVPAFVPVSPASNIANLTSAPPPPPPSDHQLHPLTHAAPLCPDAPLPIPALAHPPLPSTQPLLPTANFVLPGFSHRHPWSTWPRAVSEKRPGDGAEASPPQEQQVPRQLSRSARESKQLAWERLVGEIAFQLDRRILSSIFPERVRLYGFTVSNIPEKIIQASLNPSDHKLDEELCQTLTQRYVSIMNRLQSLGYNGRVHPALTEQLVNAYGILRERPELAASEGGSYTVDFLQRVLVETVHPSMLTDALLLLSCLSQLAHDDGKPMFIW</sequence>
<organism evidence="5 6">
    <name type="scientific">Muntiacus reevesi</name>
    <name type="common">Reeves' muntjac</name>
    <name type="synonym">Cervus reevesi</name>
    <dbReference type="NCBI Taxonomy" id="9886"/>
    <lineage>
        <taxon>Eukaryota</taxon>
        <taxon>Metazoa</taxon>
        <taxon>Chordata</taxon>
        <taxon>Craniata</taxon>
        <taxon>Vertebrata</taxon>
        <taxon>Euteleostomi</taxon>
        <taxon>Mammalia</taxon>
        <taxon>Eutheria</taxon>
        <taxon>Laurasiatheria</taxon>
        <taxon>Artiodactyla</taxon>
        <taxon>Ruminantia</taxon>
        <taxon>Pecora</taxon>
        <taxon>Cervidae</taxon>
        <taxon>Muntiacinae</taxon>
        <taxon>Muntiacus</taxon>
    </lineage>
</organism>
<protein>
    <recommendedName>
        <fullName evidence="7">Speriolin C-terminal domain-containing protein</fullName>
    </recommendedName>
</protein>
<evidence type="ECO:0000259" key="4">
    <source>
        <dbReference type="Pfam" id="PF15059"/>
    </source>
</evidence>
<feature type="region of interest" description="Disordered" evidence="2">
    <location>
        <begin position="352"/>
        <end position="376"/>
    </location>
</feature>
<dbReference type="InterPro" id="IPR026715">
    <property type="entry name" value="SPATC1"/>
</dbReference>
<feature type="compositionally biased region" description="Polar residues" evidence="2">
    <location>
        <begin position="273"/>
        <end position="289"/>
    </location>
</feature>
<feature type="region of interest" description="Disordered" evidence="2">
    <location>
        <begin position="175"/>
        <end position="199"/>
    </location>
</feature>
<feature type="coiled-coil region" evidence="1">
    <location>
        <begin position="7"/>
        <end position="34"/>
    </location>
</feature>
<dbReference type="EMBL" id="VCEB01000012">
    <property type="protein sequence ID" value="KAB0371642.1"/>
    <property type="molecule type" value="Genomic_DNA"/>
</dbReference>
<keyword evidence="1" id="KW-0175">Coiled coil</keyword>
<feature type="region of interest" description="Disordered" evidence="2">
    <location>
        <begin position="260"/>
        <end position="289"/>
    </location>
</feature>
<dbReference type="AlphaFoldDB" id="A0A5N3XEG4"/>
<dbReference type="Proteomes" id="UP000326062">
    <property type="component" value="Chromosome 12"/>
</dbReference>
<feature type="domain" description="Speriolin C-terminal" evidence="4">
    <location>
        <begin position="462"/>
        <end position="608"/>
    </location>
</feature>
<evidence type="ECO:0000313" key="5">
    <source>
        <dbReference type="EMBL" id="KAB0371642.1"/>
    </source>
</evidence>
<keyword evidence="6" id="KW-1185">Reference proteome</keyword>
<dbReference type="InterPro" id="IPR029385">
    <property type="entry name" value="Speriolin_N"/>
</dbReference>
<feature type="compositionally biased region" description="Polar residues" evidence="2">
    <location>
        <begin position="438"/>
        <end position="449"/>
    </location>
</feature>
<feature type="region of interest" description="Disordered" evidence="2">
    <location>
        <begin position="421"/>
        <end position="449"/>
    </location>
</feature>
<reference evidence="5 6" key="1">
    <citation type="submission" date="2019-06" db="EMBL/GenBank/DDBJ databases">
        <title>Discovery of a novel chromosome fission-fusion reversal in muntjac.</title>
        <authorList>
            <person name="Mudd A.B."/>
            <person name="Bredeson J.V."/>
            <person name="Baum R."/>
            <person name="Hockemeyer D."/>
            <person name="Rokhsar D.S."/>
        </authorList>
    </citation>
    <scope>NUCLEOTIDE SEQUENCE [LARGE SCALE GENOMIC DNA]</scope>
    <source>
        <strain evidence="5">UCam_UCB_Mr</strain>
        <tissue evidence="5">Fibroblast cell line</tissue>
    </source>
</reference>
<feature type="compositionally biased region" description="Polar residues" evidence="2">
    <location>
        <begin position="175"/>
        <end position="189"/>
    </location>
</feature>
<name>A0A5N3XEG4_MUNRE</name>
<evidence type="ECO:0000256" key="1">
    <source>
        <dbReference type="SAM" id="Coils"/>
    </source>
</evidence>
<accession>A0A5N3XEG4</accession>
<dbReference type="GO" id="GO:0005813">
    <property type="term" value="C:centrosome"/>
    <property type="evidence" value="ECO:0007669"/>
    <property type="project" value="TreeGrafter"/>
</dbReference>
<evidence type="ECO:0000256" key="2">
    <source>
        <dbReference type="SAM" id="MobiDB-lite"/>
    </source>
</evidence>
<proteinExistence type="predicted"/>
<evidence type="ECO:0000259" key="3">
    <source>
        <dbReference type="Pfam" id="PF15058"/>
    </source>
</evidence>
<gene>
    <name evidence="5" type="ORF">FD755_016580</name>
</gene>
<dbReference type="Pfam" id="PF15058">
    <property type="entry name" value="Speriolin_N"/>
    <property type="match status" value="1"/>
</dbReference>